<sequence length="140" mass="16459">MTFFFEQATVISTELLDCLPIRLYARNDSRQLCSPADIVCLEAEKNYCWVCLKDGQRLLTTKTLKHHHSQLPANWFVRLHRNCVVNRQFIEKIELADGSYRVDVTTGESFPVSRRRWREIRRQLLGNQAIKSRSIMASFR</sequence>
<protein>
    <submittedName>
        <fullName evidence="2">LytTR family transcriptional regulator</fullName>
    </submittedName>
</protein>
<accession>A0A6G9AXJ0</accession>
<dbReference type="PROSITE" id="PS50930">
    <property type="entry name" value="HTH_LYTTR"/>
    <property type="match status" value="1"/>
</dbReference>
<dbReference type="GO" id="GO:0003677">
    <property type="term" value="F:DNA binding"/>
    <property type="evidence" value="ECO:0007669"/>
    <property type="project" value="InterPro"/>
</dbReference>
<feature type="domain" description="HTH LytTR-type" evidence="1">
    <location>
        <begin position="23"/>
        <end position="126"/>
    </location>
</feature>
<reference evidence="2 3" key="1">
    <citation type="submission" date="2020-03" db="EMBL/GenBank/DDBJ databases">
        <authorList>
            <person name="Kim M.K."/>
        </authorList>
    </citation>
    <scope>NUCLEOTIDE SEQUENCE [LARGE SCALE GENOMIC DNA]</scope>
    <source>
        <strain evidence="2 3">BT328</strain>
    </source>
</reference>
<evidence type="ECO:0000313" key="3">
    <source>
        <dbReference type="Proteomes" id="UP000501802"/>
    </source>
</evidence>
<organism evidence="2 3">
    <name type="scientific">Spirosoma aureum</name>
    <dbReference type="NCBI Taxonomy" id="2692134"/>
    <lineage>
        <taxon>Bacteria</taxon>
        <taxon>Pseudomonadati</taxon>
        <taxon>Bacteroidota</taxon>
        <taxon>Cytophagia</taxon>
        <taxon>Cytophagales</taxon>
        <taxon>Cytophagaceae</taxon>
        <taxon>Spirosoma</taxon>
    </lineage>
</organism>
<dbReference type="Pfam" id="PF04397">
    <property type="entry name" value="LytTR"/>
    <property type="match status" value="1"/>
</dbReference>
<dbReference type="AlphaFoldDB" id="A0A6G9AXJ0"/>
<dbReference type="Proteomes" id="UP000501802">
    <property type="component" value="Chromosome"/>
</dbReference>
<dbReference type="GO" id="GO:0000156">
    <property type="term" value="F:phosphorelay response regulator activity"/>
    <property type="evidence" value="ECO:0007669"/>
    <property type="project" value="InterPro"/>
</dbReference>
<dbReference type="EMBL" id="CP050063">
    <property type="protein sequence ID" value="QIP17177.1"/>
    <property type="molecule type" value="Genomic_DNA"/>
</dbReference>
<evidence type="ECO:0000259" key="1">
    <source>
        <dbReference type="PROSITE" id="PS50930"/>
    </source>
</evidence>
<dbReference type="KEGG" id="spib:G8759_33340"/>
<keyword evidence="3" id="KW-1185">Reference proteome</keyword>
<dbReference type="Gene3D" id="2.40.50.1020">
    <property type="entry name" value="LytTr DNA-binding domain"/>
    <property type="match status" value="1"/>
</dbReference>
<proteinExistence type="predicted"/>
<dbReference type="SMART" id="SM00850">
    <property type="entry name" value="LytTR"/>
    <property type="match status" value="1"/>
</dbReference>
<gene>
    <name evidence="2" type="ORF">G8759_33340</name>
</gene>
<name>A0A6G9AXJ0_9BACT</name>
<dbReference type="PANTHER" id="PTHR37299:SF1">
    <property type="entry name" value="STAGE 0 SPORULATION PROTEIN A HOMOLOG"/>
    <property type="match status" value="1"/>
</dbReference>
<dbReference type="RefSeq" id="WP_167217774.1">
    <property type="nucleotide sequence ID" value="NZ_CP050063.1"/>
</dbReference>
<dbReference type="PANTHER" id="PTHR37299">
    <property type="entry name" value="TRANSCRIPTIONAL REGULATOR-RELATED"/>
    <property type="match status" value="1"/>
</dbReference>
<evidence type="ECO:0000313" key="2">
    <source>
        <dbReference type="EMBL" id="QIP17177.1"/>
    </source>
</evidence>
<dbReference type="InterPro" id="IPR046947">
    <property type="entry name" value="LytR-like"/>
</dbReference>
<dbReference type="InterPro" id="IPR007492">
    <property type="entry name" value="LytTR_DNA-bd_dom"/>
</dbReference>